<comment type="caution">
    <text evidence="2">The sequence shown here is derived from an EMBL/GenBank/DDBJ whole genome shotgun (WGS) entry which is preliminary data.</text>
</comment>
<accession>A0AAV9WMB7</accession>
<dbReference type="AlphaFoldDB" id="A0AAV9WMB7"/>
<evidence type="ECO:0000256" key="1">
    <source>
        <dbReference type="SAM" id="MobiDB-lite"/>
    </source>
</evidence>
<proteinExistence type="predicted"/>
<name>A0AAV9WMB7_9PEZI</name>
<protein>
    <recommendedName>
        <fullName evidence="4">F-box domain-containing protein</fullName>
    </recommendedName>
</protein>
<keyword evidence="3" id="KW-1185">Reference proteome</keyword>
<dbReference type="EMBL" id="JAVHJL010000002">
    <property type="protein sequence ID" value="KAK6510025.1"/>
    <property type="molecule type" value="Genomic_DNA"/>
</dbReference>
<organism evidence="2 3">
    <name type="scientific">Arthrobotrys musiformis</name>
    <dbReference type="NCBI Taxonomy" id="47236"/>
    <lineage>
        <taxon>Eukaryota</taxon>
        <taxon>Fungi</taxon>
        <taxon>Dikarya</taxon>
        <taxon>Ascomycota</taxon>
        <taxon>Pezizomycotina</taxon>
        <taxon>Orbiliomycetes</taxon>
        <taxon>Orbiliales</taxon>
        <taxon>Orbiliaceae</taxon>
        <taxon>Arthrobotrys</taxon>
    </lineage>
</organism>
<sequence>MSSHHQSQPQILPELPLEIQYLILESSDWLQQSILRQVCKTWQDYIDTSDTLLDDCYKATIPPCLPHSPPSTSTTTTENDRTKLFNPPPRLHNVINYRSAFVRTRMGFTPCIFHKNDDGEVVDWSPEADLTIYLSDPLLKPGTGLFIDGMDVISPSLEEPGTDGNDNGKSRIRYYETLSTCDHGSVASYLRDTVEGAEAVGRYLTNEKYFRVSLSIGKTEAGDIRLRLFVEPECAAGTYDAEARGSPTDEQAGALISQLSISQSP</sequence>
<evidence type="ECO:0008006" key="4">
    <source>
        <dbReference type="Google" id="ProtNLM"/>
    </source>
</evidence>
<dbReference type="SUPFAM" id="SSF81383">
    <property type="entry name" value="F-box domain"/>
    <property type="match status" value="1"/>
</dbReference>
<dbReference type="InterPro" id="IPR036047">
    <property type="entry name" value="F-box-like_dom_sf"/>
</dbReference>
<dbReference type="Proteomes" id="UP001370758">
    <property type="component" value="Unassembled WGS sequence"/>
</dbReference>
<reference evidence="2 3" key="1">
    <citation type="submission" date="2023-08" db="EMBL/GenBank/DDBJ databases">
        <authorList>
            <person name="Palmer J.M."/>
        </authorList>
    </citation>
    <scope>NUCLEOTIDE SEQUENCE [LARGE SCALE GENOMIC DNA]</scope>
    <source>
        <strain evidence="2 3">TWF481</strain>
    </source>
</reference>
<evidence type="ECO:0000313" key="3">
    <source>
        <dbReference type="Proteomes" id="UP001370758"/>
    </source>
</evidence>
<feature type="region of interest" description="Disordered" evidence="1">
    <location>
        <begin position="240"/>
        <end position="265"/>
    </location>
</feature>
<evidence type="ECO:0000313" key="2">
    <source>
        <dbReference type="EMBL" id="KAK6510025.1"/>
    </source>
</evidence>
<gene>
    <name evidence="2" type="ORF">TWF481_004738</name>
</gene>